<sequence>MSETKSKFNAVVFPGQGAQKLGMAKDFIEQYPVAAKVFETANEVLPFDIYEVCHENADMLNQTNYTQPAILVAEMAMYESLKSEYGLNPKAYAGHSLGEYSALTAAGVISFETALQMVTKRGELMNQAASDGTMTAIIMDEIPYAEVTRIANQHQVDVANDNSQQQVVLSGLESDMTNAITALTHHYNDVAFRAVPLTVSSAFHSRWMQSVEQVYMEYLQPFKADMNVTNLPQVASNFLGGFYPADKEQLVTALAKQISGSVKWRSNMALLQSMQILELGPNRPLRGFFKTIGVDITSVINVKSAAKAFSA</sequence>
<dbReference type="PANTHER" id="PTHR42681">
    <property type="entry name" value="MALONYL-COA-ACYL CARRIER PROTEIN TRANSACYLASE, MITOCHONDRIAL"/>
    <property type="match status" value="1"/>
</dbReference>
<dbReference type="SMART" id="SM00827">
    <property type="entry name" value="PKS_AT"/>
    <property type="match status" value="1"/>
</dbReference>
<dbReference type="SUPFAM" id="SSF55048">
    <property type="entry name" value="Probable ACP-binding domain of malonyl-CoA ACP transacylase"/>
    <property type="match status" value="1"/>
</dbReference>
<accession>A0A4R6XVV1</accession>
<organism evidence="9 10">
    <name type="scientific">Marinicella litoralis</name>
    <dbReference type="NCBI Taxonomy" id="644220"/>
    <lineage>
        <taxon>Bacteria</taxon>
        <taxon>Pseudomonadati</taxon>
        <taxon>Pseudomonadota</taxon>
        <taxon>Gammaproteobacteria</taxon>
        <taxon>Lysobacterales</taxon>
        <taxon>Marinicellaceae</taxon>
        <taxon>Marinicella</taxon>
    </lineage>
</organism>
<evidence type="ECO:0000256" key="6">
    <source>
        <dbReference type="PIRNR" id="PIRNR000446"/>
    </source>
</evidence>
<dbReference type="InterPro" id="IPR024925">
    <property type="entry name" value="Malonyl_CoA-ACP_transAc"/>
</dbReference>
<evidence type="ECO:0000313" key="9">
    <source>
        <dbReference type="EMBL" id="TDR22550.1"/>
    </source>
</evidence>
<dbReference type="GO" id="GO:0006633">
    <property type="term" value="P:fatty acid biosynthetic process"/>
    <property type="evidence" value="ECO:0007669"/>
    <property type="project" value="TreeGrafter"/>
</dbReference>
<evidence type="ECO:0000256" key="1">
    <source>
        <dbReference type="ARBA" id="ARBA00013258"/>
    </source>
</evidence>
<reference evidence="9 10" key="1">
    <citation type="submission" date="2019-03" db="EMBL/GenBank/DDBJ databases">
        <title>Genomic Encyclopedia of Type Strains, Phase IV (KMG-IV): sequencing the most valuable type-strain genomes for metagenomic binning, comparative biology and taxonomic classification.</title>
        <authorList>
            <person name="Goeker M."/>
        </authorList>
    </citation>
    <scope>NUCLEOTIDE SEQUENCE [LARGE SCALE GENOMIC DNA]</scope>
    <source>
        <strain evidence="9 10">DSM 25488</strain>
    </source>
</reference>
<dbReference type="PIRSF" id="PIRSF000446">
    <property type="entry name" value="Mct"/>
    <property type="match status" value="1"/>
</dbReference>
<dbReference type="InterPro" id="IPR001227">
    <property type="entry name" value="Ac_transferase_dom_sf"/>
</dbReference>
<feature type="active site" evidence="7">
    <location>
        <position position="204"/>
    </location>
</feature>
<comment type="catalytic activity">
    <reaction evidence="5 6">
        <text>holo-[ACP] + malonyl-CoA = malonyl-[ACP] + CoA</text>
        <dbReference type="Rhea" id="RHEA:41792"/>
        <dbReference type="Rhea" id="RHEA-COMP:9623"/>
        <dbReference type="Rhea" id="RHEA-COMP:9685"/>
        <dbReference type="ChEBI" id="CHEBI:57287"/>
        <dbReference type="ChEBI" id="CHEBI:57384"/>
        <dbReference type="ChEBI" id="CHEBI:64479"/>
        <dbReference type="ChEBI" id="CHEBI:78449"/>
        <dbReference type="EC" id="2.3.1.39"/>
    </reaction>
</comment>
<dbReference type="PANTHER" id="PTHR42681:SF1">
    <property type="entry name" value="MALONYL-COA-ACYL CARRIER PROTEIN TRANSACYLASE, MITOCHONDRIAL"/>
    <property type="match status" value="1"/>
</dbReference>
<comment type="caution">
    <text evidence="9">The sequence shown here is derived from an EMBL/GenBank/DDBJ whole genome shotgun (WGS) entry which is preliminary data.</text>
</comment>
<keyword evidence="10" id="KW-1185">Reference proteome</keyword>
<proteinExistence type="inferred from homology"/>
<evidence type="ECO:0000256" key="2">
    <source>
        <dbReference type="ARBA" id="ARBA00018953"/>
    </source>
</evidence>
<evidence type="ECO:0000313" key="10">
    <source>
        <dbReference type="Proteomes" id="UP000295724"/>
    </source>
</evidence>
<dbReference type="EMBL" id="SNZB01000002">
    <property type="protein sequence ID" value="TDR22550.1"/>
    <property type="molecule type" value="Genomic_DNA"/>
</dbReference>
<feature type="active site" evidence="7">
    <location>
        <position position="96"/>
    </location>
</feature>
<dbReference type="AlphaFoldDB" id="A0A4R6XVV1"/>
<comment type="similarity">
    <text evidence="6">Belongs to the fabD family.</text>
</comment>
<dbReference type="InterPro" id="IPR050858">
    <property type="entry name" value="Mal-CoA-ACP_Trans/PKS_FabD"/>
</dbReference>
<name>A0A4R6XVV1_9GAMM</name>
<evidence type="ECO:0000256" key="5">
    <source>
        <dbReference type="ARBA" id="ARBA00048462"/>
    </source>
</evidence>
<dbReference type="EC" id="2.3.1.39" evidence="1 6"/>
<dbReference type="Gene3D" id="3.30.70.250">
    <property type="entry name" value="Malonyl-CoA ACP transacylase, ACP-binding"/>
    <property type="match status" value="1"/>
</dbReference>
<feature type="domain" description="Malonyl-CoA:ACP transacylase (MAT)" evidence="8">
    <location>
        <begin position="12"/>
        <end position="302"/>
    </location>
</feature>
<dbReference type="GO" id="GO:0004314">
    <property type="term" value="F:[acyl-carrier-protein] S-malonyltransferase activity"/>
    <property type="evidence" value="ECO:0007669"/>
    <property type="project" value="UniProtKB-EC"/>
</dbReference>
<dbReference type="InterPro" id="IPR014043">
    <property type="entry name" value="Acyl_transferase_dom"/>
</dbReference>
<evidence type="ECO:0000256" key="4">
    <source>
        <dbReference type="ARBA" id="ARBA00023315"/>
    </source>
</evidence>
<dbReference type="Pfam" id="PF00698">
    <property type="entry name" value="Acyl_transf_1"/>
    <property type="match status" value="1"/>
</dbReference>
<dbReference type="SUPFAM" id="SSF52151">
    <property type="entry name" value="FabD/lysophospholipase-like"/>
    <property type="match status" value="1"/>
</dbReference>
<gene>
    <name evidence="9" type="ORF">C8D91_1041</name>
</gene>
<dbReference type="RefSeq" id="WP_099019185.1">
    <property type="nucleotide sequence ID" value="NZ_NIHB01000002.1"/>
</dbReference>
<evidence type="ECO:0000259" key="8">
    <source>
        <dbReference type="SMART" id="SM00827"/>
    </source>
</evidence>
<evidence type="ECO:0000256" key="7">
    <source>
        <dbReference type="PIRSR" id="PIRSR000446-1"/>
    </source>
</evidence>
<dbReference type="Proteomes" id="UP000295724">
    <property type="component" value="Unassembled WGS sequence"/>
</dbReference>
<keyword evidence="3 6" id="KW-0808">Transferase</keyword>
<dbReference type="InterPro" id="IPR016035">
    <property type="entry name" value="Acyl_Trfase/lysoPLipase"/>
</dbReference>
<keyword evidence="4 6" id="KW-0012">Acyltransferase</keyword>
<protein>
    <recommendedName>
        <fullName evidence="2 6">Malonyl CoA-acyl carrier protein transacylase</fullName>
        <ecNumber evidence="1 6">2.3.1.39</ecNumber>
    </recommendedName>
</protein>
<dbReference type="OrthoDB" id="9808564at2"/>
<dbReference type="InterPro" id="IPR016036">
    <property type="entry name" value="Malonyl_transacylase_ACP-bd"/>
</dbReference>
<evidence type="ECO:0000256" key="3">
    <source>
        <dbReference type="ARBA" id="ARBA00022679"/>
    </source>
</evidence>
<dbReference type="Gene3D" id="3.40.366.10">
    <property type="entry name" value="Malonyl-Coenzyme A Acyl Carrier Protein, domain 2"/>
    <property type="match status" value="1"/>
</dbReference>